<evidence type="ECO:0000313" key="2">
    <source>
        <dbReference type="EMBL" id="EFI35772.1"/>
    </source>
</evidence>
<dbReference type="CDD" id="cd00093">
    <property type="entry name" value="HTH_XRE"/>
    <property type="match status" value="1"/>
</dbReference>
<dbReference type="GO" id="GO:0006355">
    <property type="term" value="P:regulation of DNA-templated transcription"/>
    <property type="evidence" value="ECO:0007669"/>
    <property type="project" value="InterPro"/>
</dbReference>
<dbReference type="PANTHER" id="PTHR40455:SF1">
    <property type="entry name" value="ANTITOXIN HIGA"/>
    <property type="match status" value="1"/>
</dbReference>
<dbReference type="Proteomes" id="UP000005496">
    <property type="component" value="Unassembled WGS sequence"/>
</dbReference>
<name>D6SM61_9BACT</name>
<dbReference type="PROSITE" id="PS50943">
    <property type="entry name" value="HTH_CROC1"/>
    <property type="match status" value="1"/>
</dbReference>
<dbReference type="eggNOG" id="COG5499">
    <property type="taxonomic scope" value="Bacteria"/>
</dbReference>
<dbReference type="Gene3D" id="1.10.260.40">
    <property type="entry name" value="lambda repressor-like DNA-binding domains"/>
    <property type="match status" value="1"/>
</dbReference>
<dbReference type="InterPro" id="IPR010982">
    <property type="entry name" value="Lambda_DNA-bd_dom_sf"/>
</dbReference>
<sequence>MVLGLIKNDTEYYQALERIETLTSAGMDHEEERELELLVHLVDKYEREQYPIEYPDPVSAIRLRMQDLGLRQKDLAEIIGSSSKVSEVLNKKRRLSLAMIRALHAHLNIPAEVLLQEDGVRCQGKEQSAGGGTPVFVQH</sequence>
<dbReference type="RefSeq" id="WP_008868901.1">
    <property type="nucleotide sequence ID" value="NZ_ACJN02000001.1"/>
</dbReference>
<reference evidence="2" key="1">
    <citation type="submission" date="2010-05" db="EMBL/GenBank/DDBJ databases">
        <title>The draft genome of Desulfonatronospira thiodismutans ASO3-1.</title>
        <authorList>
            <consortium name="US DOE Joint Genome Institute (JGI-PGF)"/>
            <person name="Lucas S."/>
            <person name="Copeland A."/>
            <person name="Lapidus A."/>
            <person name="Cheng J.-F."/>
            <person name="Bruce D."/>
            <person name="Goodwin L."/>
            <person name="Pitluck S."/>
            <person name="Chertkov O."/>
            <person name="Brettin T."/>
            <person name="Detter J.C."/>
            <person name="Han C."/>
            <person name="Land M.L."/>
            <person name="Hauser L."/>
            <person name="Kyrpides N."/>
            <person name="Mikhailova N."/>
            <person name="Muyzer G."/>
            <person name="Woyke T."/>
        </authorList>
    </citation>
    <scope>NUCLEOTIDE SEQUENCE [LARGE SCALE GENOMIC DNA]</scope>
    <source>
        <strain evidence="2">ASO3-1</strain>
    </source>
</reference>
<evidence type="ECO:0000313" key="3">
    <source>
        <dbReference type="Proteomes" id="UP000005496"/>
    </source>
</evidence>
<organism evidence="2 3">
    <name type="scientific">Desulfonatronospira thiodismutans ASO3-1</name>
    <dbReference type="NCBI Taxonomy" id="555779"/>
    <lineage>
        <taxon>Bacteria</taxon>
        <taxon>Pseudomonadati</taxon>
        <taxon>Thermodesulfobacteriota</taxon>
        <taxon>Desulfovibrionia</taxon>
        <taxon>Desulfovibrionales</taxon>
        <taxon>Desulfonatronovibrionaceae</taxon>
        <taxon>Desulfonatronospira</taxon>
    </lineage>
</organism>
<keyword evidence="3" id="KW-1185">Reference proteome</keyword>
<dbReference type="SUPFAM" id="SSF47413">
    <property type="entry name" value="lambda repressor-like DNA-binding domains"/>
    <property type="match status" value="1"/>
</dbReference>
<dbReference type="InterPro" id="IPR039060">
    <property type="entry name" value="Antitox_HigA"/>
</dbReference>
<protein>
    <submittedName>
        <fullName evidence="2">Transcriptional regulator, XRE family</fullName>
    </submittedName>
</protein>
<dbReference type="InterPro" id="IPR001387">
    <property type="entry name" value="Cro/C1-type_HTH"/>
</dbReference>
<gene>
    <name evidence="2" type="ORF">Dthio_PD3204</name>
</gene>
<evidence type="ECO:0000259" key="1">
    <source>
        <dbReference type="PROSITE" id="PS50943"/>
    </source>
</evidence>
<dbReference type="PANTHER" id="PTHR40455">
    <property type="entry name" value="ANTITOXIN HIGA"/>
    <property type="match status" value="1"/>
</dbReference>
<dbReference type="AlphaFoldDB" id="D6SM61"/>
<dbReference type="SMART" id="SM00530">
    <property type="entry name" value="HTH_XRE"/>
    <property type="match status" value="1"/>
</dbReference>
<dbReference type="OrthoDB" id="9796786at2"/>
<feature type="domain" description="HTH cro/C1-type" evidence="1">
    <location>
        <begin position="61"/>
        <end position="114"/>
    </location>
</feature>
<dbReference type="Pfam" id="PF01381">
    <property type="entry name" value="HTH_3"/>
    <property type="match status" value="1"/>
</dbReference>
<proteinExistence type="predicted"/>
<dbReference type="EMBL" id="ACJN02000001">
    <property type="protein sequence ID" value="EFI35772.1"/>
    <property type="molecule type" value="Genomic_DNA"/>
</dbReference>
<dbReference type="GO" id="GO:0001046">
    <property type="term" value="F:core promoter sequence-specific DNA binding"/>
    <property type="evidence" value="ECO:0007669"/>
    <property type="project" value="TreeGrafter"/>
</dbReference>
<comment type="caution">
    <text evidence="2">The sequence shown here is derived from an EMBL/GenBank/DDBJ whole genome shotgun (WGS) entry which is preliminary data.</text>
</comment>
<accession>D6SM61</accession>